<protein>
    <submittedName>
        <fullName evidence="2">Putative secreted protein</fullName>
    </submittedName>
</protein>
<sequence>MMILCTLVTFWLFHPSKSSVSVKSSKSMSDTTPRVVFIDLCGVTVIGMPPKSERRSSFLNCSLSRISRRRSPLAILVTLYPVPRVSVRHLETRKGETVLACFSVFSQ</sequence>
<organism evidence="2">
    <name type="scientific">Rhipicephalus microplus</name>
    <name type="common">Cattle tick</name>
    <name type="synonym">Boophilus microplus</name>
    <dbReference type="NCBI Taxonomy" id="6941"/>
    <lineage>
        <taxon>Eukaryota</taxon>
        <taxon>Metazoa</taxon>
        <taxon>Ecdysozoa</taxon>
        <taxon>Arthropoda</taxon>
        <taxon>Chelicerata</taxon>
        <taxon>Arachnida</taxon>
        <taxon>Acari</taxon>
        <taxon>Parasitiformes</taxon>
        <taxon>Ixodida</taxon>
        <taxon>Ixodoidea</taxon>
        <taxon>Ixodidae</taxon>
        <taxon>Rhipicephalinae</taxon>
        <taxon>Rhipicephalus</taxon>
        <taxon>Boophilus</taxon>
    </lineage>
</organism>
<feature type="chain" id="PRO_5027023986" evidence="1">
    <location>
        <begin position="19"/>
        <end position="107"/>
    </location>
</feature>
<accession>A0A6M2D9K5</accession>
<dbReference type="AlphaFoldDB" id="A0A6M2D9K5"/>
<dbReference type="EMBL" id="GHWJ01010045">
    <property type="protein sequence ID" value="NOV42782.1"/>
    <property type="molecule type" value="Transcribed_RNA"/>
</dbReference>
<evidence type="ECO:0000313" key="2">
    <source>
        <dbReference type="EMBL" id="NOV42782.1"/>
    </source>
</evidence>
<keyword evidence="1" id="KW-0732">Signal</keyword>
<name>A0A6M2D9K5_RHIMP</name>
<evidence type="ECO:0000256" key="1">
    <source>
        <dbReference type="SAM" id="SignalP"/>
    </source>
</evidence>
<feature type="signal peptide" evidence="1">
    <location>
        <begin position="1"/>
        <end position="18"/>
    </location>
</feature>
<reference evidence="2" key="1">
    <citation type="submission" date="2019-09" db="EMBL/GenBank/DDBJ databases">
        <title>Organ-specific transcriptomic study of the physiology of the cattle tick, Rhipicephalus microplus.</title>
        <authorList>
            <person name="Tirloni L."/>
            <person name="Braz G."/>
            <person name="Gandara A.C.P."/>
            <person name="Sabadin G.A."/>
            <person name="da Silva R.M."/>
            <person name="Guizzo M.G."/>
            <person name="Machado J.A."/>
            <person name="Costa E.P."/>
            <person name="Gomes H.F."/>
            <person name="Moraes J."/>
            <person name="Mota M.B.S."/>
            <person name="Mesquita R.D."/>
            <person name="Alvarenga P.H."/>
            <person name="Alves F."/>
            <person name="Seixas A."/>
            <person name="da Fonseca R.N."/>
            <person name="Fogaca A."/>
            <person name="Logullo C."/>
            <person name="Tanaka A."/>
            <person name="Daffre S."/>
            <person name="Termignoni C."/>
            <person name="Vaz I.S.Jr."/>
            <person name="Oliveira P.L."/>
            <person name="Ribeiro J.M."/>
        </authorList>
    </citation>
    <scope>NUCLEOTIDE SEQUENCE</scope>
    <source>
        <strain evidence="2">Porto Alegre</strain>
    </source>
</reference>
<proteinExistence type="predicted"/>